<feature type="region of interest" description="Disordered" evidence="5">
    <location>
        <begin position="125"/>
        <end position="145"/>
    </location>
</feature>
<gene>
    <name evidence="8" type="ORF">NYPRO_LOCUS26907</name>
</gene>
<dbReference type="SUPFAM" id="SSF57850">
    <property type="entry name" value="RING/U-box"/>
    <property type="match status" value="1"/>
</dbReference>
<evidence type="ECO:0000256" key="1">
    <source>
        <dbReference type="ARBA" id="ARBA00022723"/>
    </source>
</evidence>
<sequence length="262" mass="30109">MKESTELTSVPTYLHLFLLYEESNKHLVFFFLCSCNFIFIFFYKLIFIGNLVLVNQHEPSDSLTLVSENRCPLEGGNKLSFSDLVSRQPTSSRRRQHKSDSISLSFDETLALYVIRERILTPSNPDVDAGVSEHSGDQLNSAGENNTDSLEEFSEVSLADYWKCTSCSEMNPPLLPHCNRYIKEVKREETQEKEKIMESSFPRNSIELCVICQGQPKNGRVVHRKIGHLIVCFMCVKKLKKRNKPCPTCRQTIQMIVLMYLP</sequence>
<evidence type="ECO:0000256" key="4">
    <source>
        <dbReference type="PROSITE-ProRule" id="PRU00175"/>
    </source>
</evidence>
<keyword evidence="3" id="KW-0862">Zinc</keyword>
<organism evidence="8 9">
    <name type="scientific">Nyctereutes procyonoides</name>
    <name type="common">Raccoon dog</name>
    <name type="synonym">Canis procyonoides</name>
    <dbReference type="NCBI Taxonomy" id="34880"/>
    <lineage>
        <taxon>Eukaryota</taxon>
        <taxon>Metazoa</taxon>
        <taxon>Chordata</taxon>
        <taxon>Craniata</taxon>
        <taxon>Vertebrata</taxon>
        <taxon>Euteleostomi</taxon>
        <taxon>Mammalia</taxon>
        <taxon>Eutheria</taxon>
        <taxon>Laurasiatheria</taxon>
        <taxon>Carnivora</taxon>
        <taxon>Caniformia</taxon>
        <taxon>Canidae</taxon>
        <taxon>Nyctereutes</taxon>
    </lineage>
</organism>
<protein>
    <submittedName>
        <fullName evidence="8">(raccoon dog) hypothetical protein</fullName>
    </submittedName>
</protein>
<dbReference type="PANTHER" id="PTHR46858:SF13">
    <property type="entry name" value="E3 UBIQUITIN-PROTEIN LIGASE MDM2"/>
    <property type="match status" value="1"/>
</dbReference>
<dbReference type="InterPro" id="IPR001841">
    <property type="entry name" value="Znf_RING"/>
</dbReference>
<dbReference type="Gene3D" id="3.30.40.10">
    <property type="entry name" value="Zinc/RING finger domain, C3HC4 (zinc finger)"/>
    <property type="match status" value="1"/>
</dbReference>
<feature type="domain" description="RING-type" evidence="7">
    <location>
        <begin position="209"/>
        <end position="250"/>
    </location>
</feature>
<dbReference type="GO" id="GO:0061630">
    <property type="term" value="F:ubiquitin protein ligase activity"/>
    <property type="evidence" value="ECO:0007669"/>
    <property type="project" value="TreeGrafter"/>
</dbReference>
<dbReference type="AlphaFoldDB" id="A0A811ZZX0"/>
<proteinExistence type="predicted"/>
<name>A0A811ZZX0_NYCPR</name>
<dbReference type="InterPro" id="IPR016495">
    <property type="entry name" value="p53_neg-reg_MDM_2/4"/>
</dbReference>
<keyword evidence="2 4" id="KW-0863">Zinc-finger</keyword>
<keyword evidence="6" id="KW-1133">Transmembrane helix</keyword>
<dbReference type="InterPro" id="IPR036443">
    <property type="entry name" value="Znf_RanBP2_sf"/>
</dbReference>
<dbReference type="GO" id="GO:0005634">
    <property type="term" value="C:nucleus"/>
    <property type="evidence" value="ECO:0007669"/>
    <property type="project" value="InterPro"/>
</dbReference>
<dbReference type="Gene3D" id="2.30.30.380">
    <property type="entry name" value="Zn-finger domain of Sec23/24"/>
    <property type="match status" value="1"/>
</dbReference>
<keyword evidence="6" id="KW-0812">Transmembrane</keyword>
<keyword evidence="9" id="KW-1185">Reference proteome</keyword>
<accession>A0A811ZZX0</accession>
<evidence type="ECO:0000256" key="6">
    <source>
        <dbReference type="SAM" id="Phobius"/>
    </source>
</evidence>
<keyword evidence="1" id="KW-0479">Metal-binding</keyword>
<dbReference type="GO" id="GO:0016567">
    <property type="term" value="P:protein ubiquitination"/>
    <property type="evidence" value="ECO:0007669"/>
    <property type="project" value="TreeGrafter"/>
</dbReference>
<dbReference type="GO" id="GO:0002039">
    <property type="term" value="F:p53 binding"/>
    <property type="evidence" value="ECO:0007669"/>
    <property type="project" value="TreeGrafter"/>
</dbReference>
<dbReference type="PANTHER" id="PTHR46858">
    <property type="entry name" value="OS05G0521000 PROTEIN"/>
    <property type="match status" value="1"/>
</dbReference>
<evidence type="ECO:0000256" key="5">
    <source>
        <dbReference type="SAM" id="MobiDB-lite"/>
    </source>
</evidence>
<dbReference type="GO" id="GO:0051726">
    <property type="term" value="P:regulation of cell cycle"/>
    <property type="evidence" value="ECO:0007669"/>
    <property type="project" value="InterPro"/>
</dbReference>
<dbReference type="GO" id="GO:0008270">
    <property type="term" value="F:zinc ion binding"/>
    <property type="evidence" value="ECO:0007669"/>
    <property type="project" value="UniProtKB-KW"/>
</dbReference>
<evidence type="ECO:0000313" key="8">
    <source>
        <dbReference type="EMBL" id="CAD7694115.1"/>
    </source>
</evidence>
<dbReference type="Proteomes" id="UP000645828">
    <property type="component" value="Unassembled WGS sequence"/>
</dbReference>
<dbReference type="GO" id="GO:0043066">
    <property type="term" value="P:negative regulation of apoptotic process"/>
    <property type="evidence" value="ECO:0007669"/>
    <property type="project" value="InterPro"/>
</dbReference>
<dbReference type="Pfam" id="PF13920">
    <property type="entry name" value="zf-C3HC4_3"/>
    <property type="match status" value="1"/>
</dbReference>
<dbReference type="GO" id="GO:0010468">
    <property type="term" value="P:regulation of gene expression"/>
    <property type="evidence" value="ECO:0007669"/>
    <property type="project" value="TreeGrafter"/>
</dbReference>
<dbReference type="InterPro" id="IPR013083">
    <property type="entry name" value="Znf_RING/FYVE/PHD"/>
</dbReference>
<dbReference type="EMBL" id="CAJHUB010000788">
    <property type="protein sequence ID" value="CAD7694115.1"/>
    <property type="molecule type" value="Genomic_DNA"/>
</dbReference>
<comment type="caution">
    <text evidence="8">The sequence shown here is derived from an EMBL/GenBank/DDBJ whole genome shotgun (WGS) entry which is preliminary data.</text>
</comment>
<dbReference type="PIRSF" id="PIRSF006748">
    <property type="entry name" value="p53_MDM_2/4"/>
    <property type="match status" value="1"/>
</dbReference>
<feature type="transmembrane region" description="Helical" evidence="6">
    <location>
        <begin position="27"/>
        <end position="53"/>
    </location>
</feature>
<reference evidence="8" key="1">
    <citation type="submission" date="2020-12" db="EMBL/GenBank/DDBJ databases">
        <authorList>
            <consortium name="Molecular Ecology Group"/>
        </authorList>
    </citation>
    <scope>NUCLEOTIDE SEQUENCE</scope>
    <source>
        <strain evidence="8">TBG_1078</strain>
    </source>
</reference>
<evidence type="ECO:0000256" key="2">
    <source>
        <dbReference type="ARBA" id="ARBA00022771"/>
    </source>
</evidence>
<evidence type="ECO:0000313" key="9">
    <source>
        <dbReference type="Proteomes" id="UP000645828"/>
    </source>
</evidence>
<dbReference type="PROSITE" id="PS50089">
    <property type="entry name" value="ZF_RING_2"/>
    <property type="match status" value="1"/>
</dbReference>
<dbReference type="SUPFAM" id="SSF90209">
    <property type="entry name" value="Ran binding protein zinc finger-like"/>
    <property type="match status" value="1"/>
</dbReference>
<keyword evidence="6" id="KW-0472">Membrane</keyword>
<evidence type="ECO:0000259" key="7">
    <source>
        <dbReference type="PROSITE" id="PS50089"/>
    </source>
</evidence>
<evidence type="ECO:0000256" key="3">
    <source>
        <dbReference type="ARBA" id="ARBA00022833"/>
    </source>
</evidence>